<keyword evidence="3" id="KW-1185">Reference proteome</keyword>
<feature type="compositionally biased region" description="Polar residues" evidence="1">
    <location>
        <begin position="205"/>
        <end position="228"/>
    </location>
</feature>
<evidence type="ECO:0000256" key="1">
    <source>
        <dbReference type="SAM" id="MobiDB-lite"/>
    </source>
</evidence>
<sequence length="228" mass="23985">MAHTASGRRGVGRGFVGGPDGIEPGDFVAQNGLGFTTVPDRSRGHVTRLNARLSSSNAAQALLPCLLQQQPPLGPPSLPAPAAAAGPHLPFLLQPCCSTILPCLLQQPPLRPSSIASCNSRRSALLPCLLQQQPLPSPPSLPQPAAATGPLLPCLCSPPLLVQPRCSAPPPLPAPAYNKGEMIRNENDTVQQANTYSIAHKQSRENATTVDNGLQSYRASNEPHNFDK</sequence>
<proteinExistence type="predicted"/>
<name>A0A6G1EBL1_9ORYZ</name>
<feature type="region of interest" description="Disordered" evidence="1">
    <location>
        <begin position="199"/>
        <end position="228"/>
    </location>
</feature>
<evidence type="ECO:0000313" key="3">
    <source>
        <dbReference type="Proteomes" id="UP000479710"/>
    </source>
</evidence>
<dbReference type="Proteomes" id="UP000479710">
    <property type="component" value="Unassembled WGS sequence"/>
</dbReference>
<comment type="caution">
    <text evidence="2">The sequence shown here is derived from an EMBL/GenBank/DDBJ whole genome shotgun (WGS) entry which is preliminary data.</text>
</comment>
<protein>
    <submittedName>
        <fullName evidence="2">Uncharacterized protein</fullName>
    </submittedName>
</protein>
<gene>
    <name evidence="2" type="ORF">E2562_024689</name>
</gene>
<evidence type="ECO:0000313" key="2">
    <source>
        <dbReference type="EMBL" id="KAF0922127.1"/>
    </source>
</evidence>
<accession>A0A6G1EBL1</accession>
<dbReference type="EMBL" id="SPHZ02000004">
    <property type="protein sequence ID" value="KAF0922127.1"/>
    <property type="molecule type" value="Genomic_DNA"/>
</dbReference>
<reference evidence="2 3" key="1">
    <citation type="submission" date="2019-11" db="EMBL/GenBank/DDBJ databases">
        <title>Whole genome sequence of Oryza granulata.</title>
        <authorList>
            <person name="Li W."/>
        </authorList>
    </citation>
    <scope>NUCLEOTIDE SEQUENCE [LARGE SCALE GENOMIC DNA]</scope>
    <source>
        <strain evidence="3">cv. Menghai</strain>
        <tissue evidence="2">Leaf</tissue>
    </source>
</reference>
<organism evidence="2 3">
    <name type="scientific">Oryza meyeriana var. granulata</name>
    <dbReference type="NCBI Taxonomy" id="110450"/>
    <lineage>
        <taxon>Eukaryota</taxon>
        <taxon>Viridiplantae</taxon>
        <taxon>Streptophyta</taxon>
        <taxon>Embryophyta</taxon>
        <taxon>Tracheophyta</taxon>
        <taxon>Spermatophyta</taxon>
        <taxon>Magnoliopsida</taxon>
        <taxon>Liliopsida</taxon>
        <taxon>Poales</taxon>
        <taxon>Poaceae</taxon>
        <taxon>BOP clade</taxon>
        <taxon>Oryzoideae</taxon>
        <taxon>Oryzeae</taxon>
        <taxon>Oryzinae</taxon>
        <taxon>Oryza</taxon>
        <taxon>Oryza meyeriana</taxon>
    </lineage>
</organism>
<dbReference type="AlphaFoldDB" id="A0A6G1EBL1"/>